<accession>A0AAE6KVK7</accession>
<dbReference type="EMBL" id="CP017174">
    <property type="protein sequence ID" value="QDE71633.1"/>
    <property type="molecule type" value="Genomic_DNA"/>
</dbReference>
<name>A0AAE6KVK7_MYXXA</name>
<evidence type="ECO:0000313" key="1">
    <source>
        <dbReference type="EMBL" id="QDE71633.1"/>
    </source>
</evidence>
<dbReference type="AlphaFoldDB" id="A0AAE6KVK7"/>
<dbReference type="SUPFAM" id="SSF49464">
    <property type="entry name" value="Carboxypeptidase regulatory domain-like"/>
    <property type="match status" value="1"/>
</dbReference>
<protein>
    <recommendedName>
        <fullName evidence="3">Carboxypeptidase regulatory-like domain-containing protein</fullName>
    </recommendedName>
</protein>
<dbReference type="GO" id="GO:0030246">
    <property type="term" value="F:carbohydrate binding"/>
    <property type="evidence" value="ECO:0007669"/>
    <property type="project" value="InterPro"/>
</dbReference>
<evidence type="ECO:0008006" key="3">
    <source>
        <dbReference type="Google" id="ProtNLM"/>
    </source>
</evidence>
<evidence type="ECO:0000313" key="2">
    <source>
        <dbReference type="Proteomes" id="UP000320179"/>
    </source>
</evidence>
<reference evidence="1 2" key="1">
    <citation type="journal article" date="2019" name="Science">
        <title>Social genes are selection hotspots in kin groups of a soil microbe.</title>
        <authorList>
            <person name="Wielgoss S."/>
            <person name="Wolfensberger R."/>
            <person name="Sun L."/>
            <person name="Fiegna F."/>
            <person name="Velicer G.J."/>
        </authorList>
    </citation>
    <scope>NUCLEOTIDE SEQUENCE [LARGE SCALE GENOMIC DNA]</scope>
    <source>
        <strain evidence="1 2">MC3.5.9c15</strain>
    </source>
</reference>
<dbReference type="InterPro" id="IPR013784">
    <property type="entry name" value="Carb-bd-like_fold"/>
</dbReference>
<dbReference type="Pfam" id="PF13620">
    <property type="entry name" value="CarboxypepD_reg"/>
    <property type="match status" value="1"/>
</dbReference>
<dbReference type="SUPFAM" id="SSF49452">
    <property type="entry name" value="Starch-binding domain-like"/>
    <property type="match status" value="4"/>
</dbReference>
<dbReference type="Proteomes" id="UP000320179">
    <property type="component" value="Chromosome"/>
</dbReference>
<sequence length="773" mass="80700">MPSAPGDEPTPELEDALLEGTVVSADGAHVPGCQVRVEQAGDAMNEVSDEQGRFRFIVATQRDLSLSADCGSQASPQVSMRLDADRQVTLRLAPTRGLRVIVRTQRDDSPLPGASVQLLQAGTPEEVALADDTGLATLRSAAFADRLRVSARGHVTQEVPPRGWGEAQADTAPLVVRLATSAALTVEVLDARGAPARGATVRLTPRLGIRGDTRSRETGADGTVTWDDLPRSTFEVEAQHPELGLGRAPALSWTGARAEKLQLRLGSGPAIAGRVMDVTRAPIPDATVVLKRRVEFGASPELTVRTDPYGQFRVAGVVAGAYLAYARKEELSSTLLTVQGGDEGVELTLQEARDIEGHVVTRTGQNVPRAALVLRTTGGHTVMEGQADERGRFRLRGLGEGRFELSATRASGGGLVTKSVSAGDKVILEVPEVGALYGRVRTTDNRALTSVMVSFVSHGERVAQVLGGGSFHVAGVPSGNVVLEVRAPGYAAAPLRTAVVVEGRESDAGEFLLTPGGTLEGMVVDPSGQPVPDATVHAGSRLIGSAYSLVSEDAAILGQTASARTDVQGQFRLGNLPADARVLAAEHPTLGRSAPTPLSGTEPVLKLLATGRIAGTVQLGGQPTAGLLISVMLSSSTTAQLMATTDASGAFHIEGIPEGEHMAGVSLIRNGTSSTRSLNKVRIAAGQTTRMDLSLPMGEGSIHVIYRDARPGEEPLRVSIAGPTMDSRLLSADGSTTFSGLAPGSYSICLLVTPTTPRCNPVTVSERAEEVVF</sequence>
<organism evidence="1 2">
    <name type="scientific">Myxococcus xanthus</name>
    <dbReference type="NCBI Taxonomy" id="34"/>
    <lineage>
        <taxon>Bacteria</taxon>
        <taxon>Pseudomonadati</taxon>
        <taxon>Myxococcota</taxon>
        <taxon>Myxococcia</taxon>
        <taxon>Myxococcales</taxon>
        <taxon>Cystobacterineae</taxon>
        <taxon>Myxococcaceae</taxon>
        <taxon>Myxococcus</taxon>
    </lineage>
</organism>
<gene>
    <name evidence="1" type="ORF">BHS09_34170</name>
</gene>
<dbReference type="InterPro" id="IPR008969">
    <property type="entry name" value="CarboxyPept-like_regulatory"/>
</dbReference>
<dbReference type="SUPFAM" id="SSF49478">
    <property type="entry name" value="Cna protein B-type domain"/>
    <property type="match status" value="1"/>
</dbReference>
<dbReference type="Gene3D" id="2.60.40.1120">
    <property type="entry name" value="Carboxypeptidase-like, regulatory domain"/>
    <property type="match status" value="2"/>
</dbReference>
<proteinExistence type="predicted"/>